<dbReference type="OMA" id="WKVATVM"/>
<dbReference type="OrthoDB" id="679482at2759"/>
<evidence type="ECO:0000256" key="2">
    <source>
        <dbReference type="SAM" id="Phobius"/>
    </source>
</evidence>
<reference evidence="4" key="3">
    <citation type="submission" date="2018-08" db="UniProtKB">
        <authorList>
            <consortium name="EnsemblPlants"/>
        </authorList>
    </citation>
    <scope>IDENTIFICATION</scope>
    <source>
        <strain evidence="4">Yugu1</strain>
    </source>
</reference>
<gene>
    <name evidence="4" type="primary">LOC101770571</name>
    <name evidence="3" type="ORF">SETIT_1G035400v2</name>
</gene>
<organism evidence="3">
    <name type="scientific">Setaria italica</name>
    <name type="common">Foxtail millet</name>
    <name type="synonym">Panicum italicum</name>
    <dbReference type="NCBI Taxonomy" id="4555"/>
    <lineage>
        <taxon>Eukaryota</taxon>
        <taxon>Viridiplantae</taxon>
        <taxon>Streptophyta</taxon>
        <taxon>Embryophyta</taxon>
        <taxon>Tracheophyta</taxon>
        <taxon>Spermatophyta</taxon>
        <taxon>Magnoliopsida</taxon>
        <taxon>Liliopsida</taxon>
        <taxon>Poales</taxon>
        <taxon>Poaceae</taxon>
        <taxon>PACMAD clade</taxon>
        <taxon>Panicoideae</taxon>
        <taxon>Panicodae</taxon>
        <taxon>Paniceae</taxon>
        <taxon>Cenchrinae</taxon>
        <taxon>Setaria</taxon>
    </lineage>
</organism>
<dbReference type="GeneID" id="101770571"/>
<reference evidence="3" key="2">
    <citation type="submission" date="2015-07" db="EMBL/GenBank/DDBJ databases">
        <authorList>
            <person name="Noorani M."/>
        </authorList>
    </citation>
    <scope>NUCLEOTIDE SEQUENCE</scope>
    <source>
        <strain evidence="3">Yugu1</strain>
    </source>
</reference>
<keyword evidence="2" id="KW-0472">Membrane</keyword>
<dbReference type="EMBL" id="AGNK02000045">
    <property type="status" value="NOT_ANNOTATED_CDS"/>
    <property type="molecule type" value="Genomic_DNA"/>
</dbReference>
<dbReference type="InterPro" id="IPR045501">
    <property type="entry name" value="DUF6490"/>
</dbReference>
<dbReference type="PANTHER" id="PTHR46610">
    <property type="entry name" value="OS05G0181300 PROTEIN"/>
    <property type="match status" value="1"/>
</dbReference>
<dbReference type="Proteomes" id="UP000004995">
    <property type="component" value="Unassembled WGS sequence"/>
</dbReference>
<dbReference type="EMBL" id="CM003528">
    <property type="protein sequence ID" value="RCV04864.1"/>
    <property type="molecule type" value="Genomic_DNA"/>
</dbReference>
<dbReference type="Pfam" id="PF20100">
    <property type="entry name" value="DUF6490"/>
    <property type="match status" value="1"/>
</dbReference>
<protein>
    <submittedName>
        <fullName evidence="3 4">Uncharacterized protein</fullName>
    </submittedName>
</protein>
<proteinExistence type="predicted"/>
<evidence type="ECO:0000313" key="3">
    <source>
        <dbReference type="EMBL" id="RCV04864.1"/>
    </source>
</evidence>
<keyword evidence="5" id="KW-1185">Reference proteome</keyword>
<evidence type="ECO:0000313" key="4">
    <source>
        <dbReference type="EnsemblPlants" id="KQL28116"/>
    </source>
</evidence>
<dbReference type="PANTHER" id="PTHR46610:SF6">
    <property type="entry name" value="OS06G0147100 PROTEIN"/>
    <property type="match status" value="1"/>
</dbReference>
<feature type="transmembrane region" description="Helical" evidence="2">
    <location>
        <begin position="47"/>
        <end position="65"/>
    </location>
</feature>
<accession>K3YW53</accession>
<dbReference type="EnsemblPlants" id="KQL28116">
    <property type="protein sequence ID" value="KQL28116"/>
    <property type="gene ID" value="SETIT_018499mg"/>
</dbReference>
<reference evidence="3 5" key="1">
    <citation type="journal article" date="2012" name="Nat. Biotechnol.">
        <title>Reference genome sequence of the model plant Setaria.</title>
        <authorList>
            <person name="Bennetzen J.L."/>
            <person name="Schmutz J."/>
            <person name="Wang H."/>
            <person name="Percifield R."/>
            <person name="Hawkins J."/>
            <person name="Pontaroli A.C."/>
            <person name="Estep M."/>
            <person name="Feng L."/>
            <person name="Vaughn J.N."/>
            <person name="Grimwood J."/>
            <person name="Jenkins J."/>
            <person name="Barry K."/>
            <person name="Lindquist E."/>
            <person name="Hellsten U."/>
            <person name="Deshpande S."/>
            <person name="Wang X."/>
            <person name="Wu X."/>
            <person name="Mitros T."/>
            <person name="Triplett J."/>
            <person name="Yang X."/>
            <person name="Ye C.Y."/>
            <person name="Mauro-Herrera M."/>
            <person name="Wang L."/>
            <person name="Li P."/>
            <person name="Sharma M."/>
            <person name="Sharma R."/>
            <person name="Ronald P.C."/>
            <person name="Panaud O."/>
            <person name="Kellogg E.A."/>
            <person name="Brutnell T.P."/>
            <person name="Doust A.N."/>
            <person name="Tuskan G.A."/>
            <person name="Rokhsar D."/>
            <person name="Devos K.M."/>
        </authorList>
    </citation>
    <scope>NUCLEOTIDE SEQUENCE [LARGE SCALE GENOMIC DNA]</scope>
    <source>
        <strain evidence="5">cv. Yugu1</strain>
        <strain evidence="3">Yugu1</strain>
    </source>
</reference>
<feature type="transmembrane region" description="Helical" evidence="2">
    <location>
        <begin position="71"/>
        <end position="91"/>
    </location>
</feature>
<name>K3YW53_SETIT</name>
<dbReference type="AlphaFoldDB" id="K3YW53"/>
<dbReference type="Gramene" id="KQL28116">
    <property type="protein sequence ID" value="KQL28116"/>
    <property type="gene ID" value="SETIT_018499mg"/>
</dbReference>
<dbReference type="RefSeq" id="XP_004951464.1">
    <property type="nucleotide sequence ID" value="XM_004951407.4"/>
</dbReference>
<feature type="transmembrane region" description="Helical" evidence="2">
    <location>
        <begin position="136"/>
        <end position="156"/>
    </location>
</feature>
<keyword evidence="2" id="KW-0812">Transmembrane</keyword>
<feature type="region of interest" description="Disordered" evidence="1">
    <location>
        <begin position="1"/>
        <end position="39"/>
    </location>
</feature>
<evidence type="ECO:0000313" key="5">
    <source>
        <dbReference type="Proteomes" id="UP000004995"/>
    </source>
</evidence>
<feature type="transmembrane region" description="Helical" evidence="2">
    <location>
        <begin position="111"/>
        <end position="130"/>
    </location>
</feature>
<evidence type="ECO:0000256" key="1">
    <source>
        <dbReference type="SAM" id="MobiDB-lite"/>
    </source>
</evidence>
<dbReference type="HOGENOM" id="CLU_120305_1_0_1"/>
<keyword evidence="2" id="KW-1133">Transmembrane helix</keyword>
<sequence length="171" mass="18316">MWYQPRRPAAAGPFSQPEPQHLPQAPPPPASDGHPADAPPAGHSVRWLAAAGFAFLIFNSGMAVHRSRGDLGAIAFVAFSHLDLLALFLCLRRYEGARPGSPLRDQLRMAIWLLTSALTLMFSSKVAAVVPGAVAAVVWLVAFGTVAGGFYALFFCGNEDKQSNVFDTIIN</sequence>
<dbReference type="KEGG" id="sita:101770571"/>